<protein>
    <submittedName>
        <fullName evidence="2">Uncharacterized protein</fullName>
    </submittedName>
</protein>
<evidence type="ECO:0000313" key="2">
    <source>
        <dbReference type="EMBL" id="RRT51037.1"/>
    </source>
</evidence>
<evidence type="ECO:0000313" key="3">
    <source>
        <dbReference type="Proteomes" id="UP000287651"/>
    </source>
</evidence>
<reference evidence="2 3" key="1">
    <citation type="journal article" date="2014" name="Agronomy (Basel)">
        <title>A Draft Genome Sequence for Ensete ventricosum, the Drought-Tolerant Tree Against Hunger.</title>
        <authorList>
            <person name="Harrison J."/>
            <person name="Moore K.A."/>
            <person name="Paszkiewicz K."/>
            <person name="Jones T."/>
            <person name="Grant M."/>
            <person name="Ambacheew D."/>
            <person name="Muzemil S."/>
            <person name="Studholme D.J."/>
        </authorList>
    </citation>
    <scope>NUCLEOTIDE SEQUENCE [LARGE SCALE GENOMIC DNA]</scope>
</reference>
<dbReference type="AlphaFoldDB" id="A0A426YH81"/>
<accession>A0A426YH81</accession>
<name>A0A426YH81_ENSVE</name>
<feature type="region of interest" description="Disordered" evidence="1">
    <location>
        <begin position="17"/>
        <end position="40"/>
    </location>
</feature>
<proteinExistence type="predicted"/>
<comment type="caution">
    <text evidence="2">The sequence shown here is derived from an EMBL/GenBank/DDBJ whole genome shotgun (WGS) entry which is preliminary data.</text>
</comment>
<dbReference type="Proteomes" id="UP000287651">
    <property type="component" value="Unassembled WGS sequence"/>
</dbReference>
<organism evidence="2 3">
    <name type="scientific">Ensete ventricosum</name>
    <name type="common">Abyssinian banana</name>
    <name type="synonym">Musa ensete</name>
    <dbReference type="NCBI Taxonomy" id="4639"/>
    <lineage>
        <taxon>Eukaryota</taxon>
        <taxon>Viridiplantae</taxon>
        <taxon>Streptophyta</taxon>
        <taxon>Embryophyta</taxon>
        <taxon>Tracheophyta</taxon>
        <taxon>Spermatophyta</taxon>
        <taxon>Magnoliopsida</taxon>
        <taxon>Liliopsida</taxon>
        <taxon>Zingiberales</taxon>
        <taxon>Musaceae</taxon>
        <taxon>Ensete</taxon>
    </lineage>
</organism>
<sequence>MNRENCKQKIKWSVKQRTRALGDVSTGAAGGGQRESSSHVDLDGELGVVVQLDKDAEALGLVGEDCFEASAAVRRGSLGGPLDEGDARLHRDQVAAALRHVARDVGARGGDQQAQG</sequence>
<evidence type="ECO:0000256" key="1">
    <source>
        <dbReference type="SAM" id="MobiDB-lite"/>
    </source>
</evidence>
<dbReference type="EMBL" id="AMZH03012425">
    <property type="protein sequence ID" value="RRT51037.1"/>
    <property type="molecule type" value="Genomic_DNA"/>
</dbReference>
<gene>
    <name evidence="2" type="ORF">B296_00043715</name>
</gene>